<evidence type="ECO:0000313" key="4">
    <source>
        <dbReference type="EMBL" id="MBA0124699.1"/>
    </source>
</evidence>
<dbReference type="InterPro" id="IPR005693">
    <property type="entry name" value="Mce"/>
</dbReference>
<dbReference type="PANTHER" id="PTHR33371:SF19">
    <property type="entry name" value="MCE-FAMILY PROTEIN MCE4A"/>
    <property type="match status" value="1"/>
</dbReference>
<evidence type="ECO:0000259" key="2">
    <source>
        <dbReference type="Pfam" id="PF02470"/>
    </source>
</evidence>
<accession>A0A838A8D8</accession>
<dbReference type="InterPro" id="IPR003399">
    <property type="entry name" value="Mce/MlaD"/>
</dbReference>
<evidence type="ECO:0000259" key="3">
    <source>
        <dbReference type="Pfam" id="PF11887"/>
    </source>
</evidence>
<dbReference type="NCBIfam" id="TIGR00996">
    <property type="entry name" value="Mtu_fam_mce"/>
    <property type="match status" value="1"/>
</dbReference>
<evidence type="ECO:0000313" key="5">
    <source>
        <dbReference type="Proteomes" id="UP000582974"/>
    </source>
</evidence>
<feature type="region of interest" description="Disordered" evidence="1">
    <location>
        <begin position="405"/>
        <end position="438"/>
    </location>
</feature>
<keyword evidence="5" id="KW-1185">Reference proteome</keyword>
<name>A0A838A8D8_9PSEU</name>
<sequence>MSAPGAFTTLRRRLLGVAFIGLVVGAVSLSVADFQGAFTPVATVKLETDKVGNQLGERSDVKARGVIVGQVDRVVPREDGATLELALDPEKIDIVPADATALLTQKTLFGERFVSLQFEGEGEDTGRSLSDGDVITQDRTSTALELYAAFENLLPTLQAVQPQKLNSTLTVMANALEGRGGELGETLTQMSEHFAELEPHLPELQENFANLAEYSHNLSDAVPDVAQMLDNFAANARTVVEKQQDLFELYGSVTISARDFDTFLEANRDNIIALNETSRPAMETIALYSPEFPCVIGQMAGTVDRLDEAFGKGTEDPGLRADVVITPNRGKYEPGQDEPEYNQWSDELGYRGPYCVDPDKLPEPLPYPYPPFALDDGSEHPPPARSELDGQPFPCDAIETFGHPIPEGLDCAPGTRPEEQGGGGSSAGTNPANSPANTPAEHMVLSELVGLQLDKDADDMPGWTGLLVGPLYRGAEVSFE</sequence>
<dbReference type="Pfam" id="PF11887">
    <property type="entry name" value="Mce4_CUP1"/>
    <property type="match status" value="1"/>
</dbReference>
<protein>
    <submittedName>
        <fullName evidence="4">MCE family protein</fullName>
    </submittedName>
</protein>
<dbReference type="RefSeq" id="WP_180891524.1">
    <property type="nucleotide sequence ID" value="NZ_JACCKD010000001.1"/>
</dbReference>
<comment type="caution">
    <text evidence="4">The sequence shown here is derived from an EMBL/GenBank/DDBJ whole genome shotgun (WGS) entry which is preliminary data.</text>
</comment>
<dbReference type="InterPro" id="IPR024516">
    <property type="entry name" value="Mce_C"/>
</dbReference>
<gene>
    <name evidence="4" type="ORF">H0B56_04015</name>
</gene>
<dbReference type="GO" id="GO:0005576">
    <property type="term" value="C:extracellular region"/>
    <property type="evidence" value="ECO:0007669"/>
    <property type="project" value="TreeGrafter"/>
</dbReference>
<feature type="domain" description="Mce/MlaD" evidence="2">
    <location>
        <begin position="43"/>
        <end position="118"/>
    </location>
</feature>
<feature type="compositionally biased region" description="Polar residues" evidence="1">
    <location>
        <begin position="427"/>
        <end position="437"/>
    </location>
</feature>
<proteinExistence type="predicted"/>
<dbReference type="Proteomes" id="UP000582974">
    <property type="component" value="Unassembled WGS sequence"/>
</dbReference>
<dbReference type="Pfam" id="PF02470">
    <property type="entry name" value="MlaD"/>
    <property type="match status" value="1"/>
</dbReference>
<evidence type="ECO:0000256" key="1">
    <source>
        <dbReference type="SAM" id="MobiDB-lite"/>
    </source>
</evidence>
<dbReference type="InterPro" id="IPR052336">
    <property type="entry name" value="MlaD_Phospholipid_Transporter"/>
</dbReference>
<dbReference type="EMBL" id="JACCKD010000001">
    <property type="protein sequence ID" value="MBA0124699.1"/>
    <property type="molecule type" value="Genomic_DNA"/>
</dbReference>
<feature type="domain" description="Mammalian cell entry C-terminal" evidence="3">
    <location>
        <begin position="126"/>
        <end position="343"/>
    </location>
</feature>
<organism evidence="4 5">
    <name type="scientific">Haloechinothrix aidingensis</name>
    <dbReference type="NCBI Taxonomy" id="2752311"/>
    <lineage>
        <taxon>Bacteria</taxon>
        <taxon>Bacillati</taxon>
        <taxon>Actinomycetota</taxon>
        <taxon>Actinomycetes</taxon>
        <taxon>Pseudonocardiales</taxon>
        <taxon>Pseudonocardiaceae</taxon>
        <taxon>Haloechinothrix</taxon>
    </lineage>
</organism>
<dbReference type="PANTHER" id="PTHR33371">
    <property type="entry name" value="INTERMEMBRANE PHOSPHOLIPID TRANSPORT SYSTEM BINDING PROTEIN MLAD-RELATED"/>
    <property type="match status" value="1"/>
</dbReference>
<reference evidence="4 5" key="1">
    <citation type="submission" date="2020-07" db="EMBL/GenBank/DDBJ databases">
        <title>Genome of Haloechinothrix sp.</title>
        <authorList>
            <person name="Tang S.-K."/>
            <person name="Yang L."/>
            <person name="Zhu W.-Y."/>
        </authorList>
    </citation>
    <scope>NUCLEOTIDE SEQUENCE [LARGE SCALE GENOMIC DNA]</scope>
    <source>
        <strain evidence="4 5">YIM 98757</strain>
    </source>
</reference>
<dbReference type="GO" id="GO:0051701">
    <property type="term" value="P:biological process involved in interaction with host"/>
    <property type="evidence" value="ECO:0007669"/>
    <property type="project" value="TreeGrafter"/>
</dbReference>
<feature type="region of interest" description="Disordered" evidence="1">
    <location>
        <begin position="357"/>
        <end position="390"/>
    </location>
</feature>
<dbReference type="AlphaFoldDB" id="A0A838A8D8"/>